<evidence type="ECO:0000256" key="2">
    <source>
        <dbReference type="ARBA" id="ARBA00022475"/>
    </source>
</evidence>
<dbReference type="Pfam" id="PF02687">
    <property type="entry name" value="FtsX"/>
    <property type="match status" value="1"/>
</dbReference>
<evidence type="ECO:0000256" key="7">
    <source>
        <dbReference type="SAM" id="Phobius"/>
    </source>
</evidence>
<evidence type="ECO:0000256" key="4">
    <source>
        <dbReference type="ARBA" id="ARBA00022989"/>
    </source>
</evidence>
<dbReference type="InterPro" id="IPR025857">
    <property type="entry name" value="MacB_PCD"/>
</dbReference>
<evidence type="ECO:0000313" key="10">
    <source>
        <dbReference type="EMBL" id="QNN45594.1"/>
    </source>
</evidence>
<keyword evidence="4 7" id="KW-1133">Transmembrane helix</keyword>
<keyword evidence="3 7" id="KW-0812">Transmembrane</keyword>
<comment type="subcellular location">
    <subcellularLocation>
        <location evidence="1">Cell membrane</location>
        <topology evidence="1">Multi-pass membrane protein</topology>
    </subcellularLocation>
</comment>
<feature type="transmembrane region" description="Helical" evidence="7">
    <location>
        <begin position="16"/>
        <end position="38"/>
    </location>
</feature>
<dbReference type="InterPro" id="IPR003838">
    <property type="entry name" value="ABC3_permease_C"/>
</dbReference>
<protein>
    <submittedName>
        <fullName evidence="10">ABC transporter permease</fullName>
    </submittedName>
</protein>
<dbReference type="Pfam" id="PF12704">
    <property type="entry name" value="MacB_PCD"/>
    <property type="match status" value="1"/>
</dbReference>
<dbReference type="KEGG" id="tbv:H9L17_10270"/>
<keyword evidence="5 7" id="KW-0472">Membrane</keyword>
<organism evidence="10 11">
    <name type="scientific">Thermomonas brevis</name>
    <dbReference type="NCBI Taxonomy" id="215691"/>
    <lineage>
        <taxon>Bacteria</taxon>
        <taxon>Pseudomonadati</taxon>
        <taxon>Pseudomonadota</taxon>
        <taxon>Gammaproteobacteria</taxon>
        <taxon>Lysobacterales</taxon>
        <taxon>Lysobacteraceae</taxon>
        <taxon>Thermomonas</taxon>
    </lineage>
</organism>
<accession>A0A7G9QQG9</accession>
<feature type="domain" description="ABC3 transporter permease C-terminal" evidence="8">
    <location>
        <begin position="292"/>
        <end position="403"/>
    </location>
</feature>
<evidence type="ECO:0000256" key="6">
    <source>
        <dbReference type="ARBA" id="ARBA00038076"/>
    </source>
</evidence>
<dbReference type="Proteomes" id="UP000515977">
    <property type="component" value="Chromosome"/>
</dbReference>
<proteinExistence type="inferred from homology"/>
<name>A0A7G9QQG9_9GAMM</name>
<dbReference type="RefSeq" id="WP_187569362.1">
    <property type="nucleotide sequence ID" value="NZ_CP060711.1"/>
</dbReference>
<keyword evidence="11" id="KW-1185">Reference proteome</keyword>
<sequence>MEIRPILSTLLRHKTAAALIVVEIALTCAIICNALFMIGDRIQQVNETSGIAERELLRVQIISIGGDKNAAALTATDLASLRAIPGVKDATVLNQVPFVNSSWNSGIRLHREQERPTLNATSYMVDDHYLNTLGLKLVAGRDFEPGEYITSQQFDDPNANVSITSAVITRKLGEALFPGENPVGKVYYSWGDEPTRIVGVVDHLVRPSSQGGPSAREYTVIYPIRPSYDVGGNYVIRTEPARRAEVLKAAIAALRANSNNRIVLEDSTKTFEELRREFYQNQRSMAWLLAIVCIGLLLITALGIIGLASFWVQQRTRQIGVRRALGATRAQILRYFQTENFLLATAGIALGMLLAFGLNQLLMSKYELPRLPLWYLPVGAVVLWVLGQIAVFGPARRAASVPPAIATRSA</sequence>
<feature type="transmembrane region" description="Helical" evidence="7">
    <location>
        <begin position="341"/>
        <end position="362"/>
    </location>
</feature>
<dbReference type="EMBL" id="CP060711">
    <property type="protein sequence ID" value="QNN45594.1"/>
    <property type="molecule type" value="Genomic_DNA"/>
</dbReference>
<gene>
    <name evidence="10" type="ORF">H9L17_10270</name>
</gene>
<dbReference type="PANTHER" id="PTHR30572:SF4">
    <property type="entry name" value="ABC TRANSPORTER PERMEASE YTRF"/>
    <property type="match status" value="1"/>
</dbReference>
<comment type="similarity">
    <text evidence="6">Belongs to the ABC-4 integral membrane protein family.</text>
</comment>
<evidence type="ECO:0000256" key="5">
    <source>
        <dbReference type="ARBA" id="ARBA00023136"/>
    </source>
</evidence>
<feature type="domain" description="MacB-like periplasmic core" evidence="9">
    <location>
        <begin position="34"/>
        <end position="253"/>
    </location>
</feature>
<evidence type="ECO:0000256" key="1">
    <source>
        <dbReference type="ARBA" id="ARBA00004651"/>
    </source>
</evidence>
<dbReference type="PANTHER" id="PTHR30572">
    <property type="entry name" value="MEMBRANE COMPONENT OF TRANSPORTER-RELATED"/>
    <property type="match status" value="1"/>
</dbReference>
<dbReference type="GO" id="GO:0022857">
    <property type="term" value="F:transmembrane transporter activity"/>
    <property type="evidence" value="ECO:0007669"/>
    <property type="project" value="TreeGrafter"/>
</dbReference>
<evidence type="ECO:0000313" key="11">
    <source>
        <dbReference type="Proteomes" id="UP000515977"/>
    </source>
</evidence>
<keyword evidence="2" id="KW-1003">Cell membrane</keyword>
<evidence type="ECO:0000256" key="3">
    <source>
        <dbReference type="ARBA" id="ARBA00022692"/>
    </source>
</evidence>
<dbReference type="GO" id="GO:0005886">
    <property type="term" value="C:plasma membrane"/>
    <property type="evidence" value="ECO:0007669"/>
    <property type="project" value="UniProtKB-SubCell"/>
</dbReference>
<dbReference type="AlphaFoldDB" id="A0A7G9QQG9"/>
<evidence type="ECO:0000259" key="8">
    <source>
        <dbReference type="Pfam" id="PF02687"/>
    </source>
</evidence>
<feature type="transmembrane region" description="Helical" evidence="7">
    <location>
        <begin position="285"/>
        <end position="312"/>
    </location>
</feature>
<reference evidence="10 11" key="1">
    <citation type="submission" date="2020-08" db="EMBL/GenBank/DDBJ databases">
        <title>Genome sequence of Thermomonas brevis KACC 16975T.</title>
        <authorList>
            <person name="Hyun D.-W."/>
            <person name="Bae J.-W."/>
        </authorList>
    </citation>
    <scope>NUCLEOTIDE SEQUENCE [LARGE SCALE GENOMIC DNA]</scope>
    <source>
        <strain evidence="10 11">KACC 16975</strain>
    </source>
</reference>
<evidence type="ECO:0000259" key="9">
    <source>
        <dbReference type="Pfam" id="PF12704"/>
    </source>
</evidence>
<dbReference type="InterPro" id="IPR050250">
    <property type="entry name" value="Macrolide_Exporter_MacB"/>
</dbReference>
<feature type="transmembrane region" description="Helical" evidence="7">
    <location>
        <begin position="374"/>
        <end position="393"/>
    </location>
</feature>